<dbReference type="SUPFAM" id="SSF48371">
    <property type="entry name" value="ARM repeat"/>
    <property type="match status" value="1"/>
</dbReference>
<protein>
    <submittedName>
        <fullName evidence="1">DNA alkylation repair protein</fullName>
    </submittedName>
</protein>
<gene>
    <name evidence="1" type="ORF">PUT78_21780</name>
</gene>
<reference evidence="1" key="1">
    <citation type="submission" date="2023-02" db="EMBL/GenBank/DDBJ databases">
        <title>Description of Roseinatronobacter alkalisoli sp. nov., an alkaliphilic bacerium isolated from soda soil.</title>
        <authorList>
            <person name="Wei W."/>
        </authorList>
    </citation>
    <scope>NUCLEOTIDE SEQUENCE</scope>
    <source>
        <strain evidence="1">HJB301</strain>
    </source>
</reference>
<organism evidence="1 2">
    <name type="scientific">Roseinatronobacter alkalisoli</name>
    <dbReference type="NCBI Taxonomy" id="3028235"/>
    <lineage>
        <taxon>Bacteria</taxon>
        <taxon>Pseudomonadati</taxon>
        <taxon>Pseudomonadota</taxon>
        <taxon>Alphaproteobacteria</taxon>
        <taxon>Rhodobacterales</taxon>
        <taxon>Paracoccaceae</taxon>
        <taxon>Roseinatronobacter</taxon>
    </lineage>
</organism>
<dbReference type="Pfam" id="PF08713">
    <property type="entry name" value="DNA_alkylation"/>
    <property type="match status" value="1"/>
</dbReference>
<name>A0ABT5TF08_9RHOB</name>
<dbReference type="Proteomes" id="UP001431784">
    <property type="component" value="Unassembled WGS sequence"/>
</dbReference>
<dbReference type="RefSeq" id="WP_274354358.1">
    <property type="nucleotide sequence ID" value="NZ_JAQZSM010000048.1"/>
</dbReference>
<dbReference type="EMBL" id="JAQZSM010000048">
    <property type="protein sequence ID" value="MDD7973695.1"/>
    <property type="molecule type" value="Genomic_DNA"/>
</dbReference>
<dbReference type="CDD" id="cd06561">
    <property type="entry name" value="AlkD_like"/>
    <property type="match status" value="1"/>
</dbReference>
<dbReference type="PANTHER" id="PTHR34070">
    <property type="entry name" value="ARMADILLO-TYPE FOLD"/>
    <property type="match status" value="1"/>
</dbReference>
<dbReference type="Gene3D" id="1.25.10.90">
    <property type="match status" value="1"/>
</dbReference>
<dbReference type="InterPro" id="IPR016024">
    <property type="entry name" value="ARM-type_fold"/>
</dbReference>
<accession>A0ABT5TF08</accession>
<dbReference type="InterPro" id="IPR014825">
    <property type="entry name" value="DNA_alkylation"/>
</dbReference>
<sequence>MRTASELVAALEDLADPQDVDYVARFYKGGDPATEVMGVRMPKVFPIAKQFATMHLDDVAALLDDDRYEVRMAAVAIMDFQARRKKLDVAHREALFDLYLRRHDRLNNWDFVDRAAPHVIGEYLVDKDRSVLHRLARSVDPHERRTALVATHAFIKRGEVGDTFRIAEILAADTDDYVQKAIGSWVREAGKLDEAALMAFLSSNKERLPKTTITAAAKHLSQENKNELRSR</sequence>
<dbReference type="PANTHER" id="PTHR34070:SF1">
    <property type="entry name" value="DNA ALKYLATION REPAIR PROTEIN"/>
    <property type="match status" value="1"/>
</dbReference>
<evidence type="ECO:0000313" key="1">
    <source>
        <dbReference type="EMBL" id="MDD7973695.1"/>
    </source>
</evidence>
<proteinExistence type="predicted"/>
<keyword evidence="2" id="KW-1185">Reference proteome</keyword>
<evidence type="ECO:0000313" key="2">
    <source>
        <dbReference type="Proteomes" id="UP001431784"/>
    </source>
</evidence>
<comment type="caution">
    <text evidence="1">The sequence shown here is derived from an EMBL/GenBank/DDBJ whole genome shotgun (WGS) entry which is preliminary data.</text>
</comment>